<evidence type="ECO:0000256" key="1">
    <source>
        <dbReference type="SAM" id="MobiDB-lite"/>
    </source>
</evidence>
<dbReference type="AlphaFoldDB" id="A0A3B4ZRW0"/>
<accession>A0A3B4ZRW0</accession>
<sequence length="57" mass="6048">MSRAAVQETNFKQAVKRDGGNAAGTGQLAVTDSAVNSVFYEELCEDNVRESVKANLG</sequence>
<dbReference type="Ensembl" id="ENSSPAT00000010677.1">
    <property type="protein sequence ID" value="ENSSPAP00000010496.1"/>
    <property type="gene ID" value="ENSSPAG00000007992.1"/>
</dbReference>
<reference evidence="2" key="1">
    <citation type="submission" date="2023-09" db="UniProtKB">
        <authorList>
            <consortium name="Ensembl"/>
        </authorList>
    </citation>
    <scope>IDENTIFICATION</scope>
</reference>
<evidence type="ECO:0000313" key="2">
    <source>
        <dbReference type="Ensembl" id="ENSSPAP00000010496.1"/>
    </source>
</evidence>
<feature type="region of interest" description="Disordered" evidence="1">
    <location>
        <begin position="1"/>
        <end position="26"/>
    </location>
</feature>
<organism evidence="2">
    <name type="scientific">Stegastes partitus</name>
    <name type="common">bicolor damselfish</name>
    <dbReference type="NCBI Taxonomy" id="144197"/>
    <lineage>
        <taxon>Eukaryota</taxon>
        <taxon>Metazoa</taxon>
        <taxon>Chordata</taxon>
        <taxon>Craniata</taxon>
        <taxon>Vertebrata</taxon>
        <taxon>Euteleostomi</taxon>
        <taxon>Actinopterygii</taxon>
        <taxon>Neopterygii</taxon>
        <taxon>Teleostei</taxon>
        <taxon>Neoteleostei</taxon>
        <taxon>Acanthomorphata</taxon>
        <taxon>Ovalentaria</taxon>
        <taxon>Pomacentridae</taxon>
        <taxon>Stegastes</taxon>
    </lineage>
</organism>
<name>A0A3B4ZRW0_9TELE</name>
<protein>
    <submittedName>
        <fullName evidence="2">Uncharacterized protein</fullName>
    </submittedName>
</protein>
<proteinExistence type="predicted"/>